<sequence>MPAKPVVFVATDSSGLPVKRKQAHQACDTCRKRKKRCGHLPGNQSVEDSSIIDIESPRPSPSLRPQNPTPPHATQRSSSKPQDPPDADVSDAAAELLLRFFSHAREKPGRSDSSHDASQRKQPPIDSAPRFLGDLNPEGILAEATMTTWPGPSNSSGTASKITDVERDNRPGVSIPPWAVSSPAGEATTTSKSPEATRDPGDEDQPTGFFSFRVDGSWLKVPVRDATTIKLIKELLGSTTEIAPAVLPTESEWLFMRDMYLRKIQPIFPILDRETLVDLPQDKNVREAIQAAVCLAISTDPEVSGRLTLGCRSQDGKGWVRESVDYEDYSQALASFINTRIRSRELPLLYNLQVMGITCLYWQPEEVNERSAPLNLFGNLVSIAASHGVHLELQGKGHLADQRYPPGTGKRLFKCIYALDRLLAAFSGRPVMFHNEDLMDRPKADPDDPPSFRLFMSLIHVLDQVIEMYRPRPTVTYIDIPVYEQMALDVGAQCEPEIILTTLEVLYHAIGVLSVRMTRERFATPPETDNGNTTPVSYQHLPPSSVNARRSHSSDRILDVISAYKLSPFPFVPYALSLSLSVAYRKWKFSKLPMFRTRGKAEFLKVAAAIRQLSPIWANARLSSELGNAVVRNLERSEALLRERAKAKGGVCAPSKPKAINDSGSAFNIELHSRARWLIEKPDEDARQDSTNPPSPRARLQPGLVAGACEPLSPLSTLANTSQGRPDTAMAAGSYHIPDTSGVGHTNVNLFGSMGGDQMESSSGEFMAMNDSLIFDSWDPTFAQMIDYSFASNLDPGNPFGSCEYMGFI</sequence>
<keyword evidence="4" id="KW-0539">Nucleus</keyword>
<gene>
    <name evidence="7" type="ORF">QC761_508090</name>
</gene>
<proteinExistence type="predicted"/>
<feature type="compositionally biased region" description="Low complexity" evidence="5">
    <location>
        <begin position="45"/>
        <end position="54"/>
    </location>
</feature>
<dbReference type="InterPro" id="IPR007219">
    <property type="entry name" value="XnlR_reg_dom"/>
</dbReference>
<keyword evidence="8" id="KW-1185">Reference proteome</keyword>
<dbReference type="SMART" id="SM00906">
    <property type="entry name" value="Fungal_trans"/>
    <property type="match status" value="1"/>
</dbReference>
<feature type="domain" description="Xylanolytic transcriptional activator regulatory" evidence="6">
    <location>
        <begin position="373"/>
        <end position="448"/>
    </location>
</feature>
<comment type="caution">
    <text evidence="7">The sequence shown here is derived from an EMBL/GenBank/DDBJ whole genome shotgun (WGS) entry which is preliminary data.</text>
</comment>
<keyword evidence="2" id="KW-0479">Metal-binding</keyword>
<evidence type="ECO:0000256" key="1">
    <source>
        <dbReference type="ARBA" id="ARBA00004123"/>
    </source>
</evidence>
<evidence type="ECO:0000313" key="7">
    <source>
        <dbReference type="EMBL" id="KAK4642364.1"/>
    </source>
</evidence>
<comment type="subcellular location">
    <subcellularLocation>
        <location evidence="1">Nucleus</location>
    </subcellularLocation>
</comment>
<feature type="compositionally biased region" description="Pro residues" evidence="5">
    <location>
        <begin position="58"/>
        <end position="71"/>
    </location>
</feature>
<evidence type="ECO:0000256" key="4">
    <source>
        <dbReference type="ARBA" id="ARBA00023242"/>
    </source>
</evidence>
<dbReference type="PROSITE" id="PS00161">
    <property type="entry name" value="ISOCITRATE_LYASE"/>
    <property type="match status" value="1"/>
</dbReference>
<reference evidence="7 8" key="1">
    <citation type="journal article" date="2023" name="bioRxiv">
        <title>High-quality genome assemblies of four members of thePodospora anserinaspecies complex.</title>
        <authorList>
            <person name="Ament-Velasquez S.L."/>
            <person name="Vogan A.A."/>
            <person name="Wallerman O."/>
            <person name="Hartmann F."/>
            <person name="Gautier V."/>
            <person name="Silar P."/>
            <person name="Giraud T."/>
            <person name="Johannesson H."/>
        </authorList>
    </citation>
    <scope>NUCLEOTIDE SEQUENCE [LARGE SCALE GENOMIC DNA]</scope>
    <source>
        <strain evidence="7 8">CBS 112042</strain>
    </source>
</reference>
<evidence type="ECO:0000259" key="6">
    <source>
        <dbReference type="SMART" id="SM00906"/>
    </source>
</evidence>
<dbReference type="InterPro" id="IPR018523">
    <property type="entry name" value="Isocitrate_lyase_ph_CS"/>
</dbReference>
<feature type="compositionally biased region" description="Polar residues" evidence="5">
    <location>
        <begin position="527"/>
        <end position="548"/>
    </location>
</feature>
<evidence type="ECO:0000256" key="2">
    <source>
        <dbReference type="ARBA" id="ARBA00022723"/>
    </source>
</evidence>
<feature type="region of interest" description="Disordered" evidence="5">
    <location>
        <begin position="15"/>
        <end position="208"/>
    </location>
</feature>
<organism evidence="7 8">
    <name type="scientific">Podospora bellae-mahoneyi</name>
    <dbReference type="NCBI Taxonomy" id="2093777"/>
    <lineage>
        <taxon>Eukaryota</taxon>
        <taxon>Fungi</taxon>
        <taxon>Dikarya</taxon>
        <taxon>Ascomycota</taxon>
        <taxon>Pezizomycotina</taxon>
        <taxon>Sordariomycetes</taxon>
        <taxon>Sordariomycetidae</taxon>
        <taxon>Sordariales</taxon>
        <taxon>Podosporaceae</taxon>
        <taxon>Podospora</taxon>
    </lineage>
</organism>
<dbReference type="RefSeq" id="XP_062731340.1">
    <property type="nucleotide sequence ID" value="XM_062880022.1"/>
</dbReference>
<dbReference type="SUPFAM" id="SSF57701">
    <property type="entry name" value="Zn2/Cys6 DNA-binding domain"/>
    <property type="match status" value="1"/>
</dbReference>
<dbReference type="InterPro" id="IPR001138">
    <property type="entry name" value="Zn2Cys6_DnaBD"/>
</dbReference>
<dbReference type="CDD" id="cd00067">
    <property type="entry name" value="GAL4"/>
    <property type="match status" value="1"/>
</dbReference>
<dbReference type="InterPro" id="IPR036864">
    <property type="entry name" value="Zn2-C6_fun-type_DNA-bd_sf"/>
</dbReference>
<evidence type="ECO:0000256" key="3">
    <source>
        <dbReference type="ARBA" id="ARBA00023125"/>
    </source>
</evidence>
<dbReference type="CDD" id="cd12148">
    <property type="entry name" value="fungal_TF_MHR"/>
    <property type="match status" value="1"/>
</dbReference>
<accession>A0ABR0FF02</accession>
<dbReference type="GeneID" id="87899504"/>
<feature type="compositionally biased region" description="Basic and acidic residues" evidence="5">
    <location>
        <begin position="103"/>
        <end position="119"/>
    </location>
</feature>
<keyword evidence="3" id="KW-0238">DNA-binding</keyword>
<dbReference type="Proteomes" id="UP001322138">
    <property type="component" value="Unassembled WGS sequence"/>
</dbReference>
<dbReference type="EMBL" id="JAFFGZ010000007">
    <property type="protein sequence ID" value="KAK4642364.1"/>
    <property type="molecule type" value="Genomic_DNA"/>
</dbReference>
<evidence type="ECO:0000313" key="8">
    <source>
        <dbReference type="Proteomes" id="UP001322138"/>
    </source>
</evidence>
<feature type="compositionally biased region" description="Polar residues" evidence="5">
    <location>
        <begin position="145"/>
        <end position="161"/>
    </location>
</feature>
<dbReference type="PANTHER" id="PTHR46910">
    <property type="entry name" value="TRANSCRIPTION FACTOR PDR1"/>
    <property type="match status" value="1"/>
</dbReference>
<protein>
    <recommendedName>
        <fullName evidence="6">Xylanolytic transcriptional activator regulatory domain-containing protein</fullName>
    </recommendedName>
</protein>
<dbReference type="InterPro" id="IPR050987">
    <property type="entry name" value="AtrR-like"/>
</dbReference>
<name>A0ABR0FF02_9PEZI</name>
<dbReference type="PANTHER" id="PTHR46910:SF3">
    <property type="entry name" value="HALOTOLERANCE PROTEIN 9-RELATED"/>
    <property type="match status" value="1"/>
</dbReference>
<feature type="region of interest" description="Disordered" evidence="5">
    <location>
        <begin position="525"/>
        <end position="549"/>
    </location>
</feature>
<evidence type="ECO:0000256" key="5">
    <source>
        <dbReference type="SAM" id="MobiDB-lite"/>
    </source>
</evidence>